<name>J9G1P2_9ZZZZ</name>
<evidence type="ECO:0000313" key="1">
    <source>
        <dbReference type="EMBL" id="EJX00764.1"/>
    </source>
</evidence>
<dbReference type="AlphaFoldDB" id="J9G1P2"/>
<dbReference type="EMBL" id="AMCI01003237">
    <property type="protein sequence ID" value="EJX00764.1"/>
    <property type="molecule type" value="Genomic_DNA"/>
</dbReference>
<reference evidence="1" key="1">
    <citation type="journal article" date="2012" name="PLoS ONE">
        <title>Gene sets for utilization of primary and secondary nutrition supplies in the distal gut of endangered iberian lynx.</title>
        <authorList>
            <person name="Alcaide M."/>
            <person name="Messina E."/>
            <person name="Richter M."/>
            <person name="Bargiela R."/>
            <person name="Peplies J."/>
            <person name="Huws S.A."/>
            <person name="Newbold C.J."/>
            <person name="Golyshin P.N."/>
            <person name="Simon M.A."/>
            <person name="Lopez G."/>
            <person name="Yakimov M.M."/>
            <person name="Ferrer M."/>
        </authorList>
    </citation>
    <scope>NUCLEOTIDE SEQUENCE</scope>
</reference>
<gene>
    <name evidence="1" type="ORF">EVA_11131</name>
</gene>
<organism evidence="1">
    <name type="scientific">gut metagenome</name>
    <dbReference type="NCBI Taxonomy" id="749906"/>
    <lineage>
        <taxon>unclassified sequences</taxon>
        <taxon>metagenomes</taxon>
        <taxon>organismal metagenomes</taxon>
    </lineage>
</organism>
<protein>
    <submittedName>
        <fullName evidence="1">Uncharacterized protein</fullName>
    </submittedName>
</protein>
<sequence>MKKILLAIVCSAFTVLSASAQDKKFTLNAGFLFPQTLNAMIGYEHPMSYGNAVEIYGEIGNHWQKPTSSRFWKGYYWDGGLVYKHRLVRYKNGMLRFRLGPQFGATQKKFFIGLEAGFEYSYVFQNGWEFSLIQKNNVNFLHGDNFRNGLLLGVKIPF</sequence>
<comment type="caution">
    <text evidence="1">The sequence shown here is derived from an EMBL/GenBank/DDBJ whole genome shotgun (WGS) entry which is preliminary data.</text>
</comment>
<proteinExistence type="predicted"/>
<accession>J9G1P2</accession>